<dbReference type="Proteomes" id="UP000284605">
    <property type="component" value="Unassembled WGS sequence"/>
</dbReference>
<comment type="cofactor">
    <cofactor evidence="7">
        <name>Zn(2+)</name>
        <dbReference type="ChEBI" id="CHEBI:29105"/>
    </cofactor>
    <text evidence="7">Binds 1 zinc ion.</text>
</comment>
<reference evidence="9 10" key="1">
    <citation type="submission" date="2018-09" db="EMBL/GenBank/DDBJ databases">
        <authorList>
            <person name="Zhu H."/>
        </authorList>
    </citation>
    <scope>NUCLEOTIDE SEQUENCE [LARGE SCALE GENOMIC DNA]</scope>
    <source>
        <strain evidence="9 10">K1W22B-8</strain>
    </source>
</reference>
<comment type="caution">
    <text evidence="9">The sequence shown here is derived from an EMBL/GenBank/DDBJ whole genome shotgun (WGS) entry which is preliminary data.</text>
</comment>
<dbReference type="GO" id="GO:0004521">
    <property type="term" value="F:RNA endonuclease activity"/>
    <property type="evidence" value="ECO:0007669"/>
    <property type="project" value="UniProtKB-UniRule"/>
</dbReference>
<keyword evidence="4 7" id="KW-0255">Endonuclease</keyword>
<evidence type="ECO:0000256" key="6">
    <source>
        <dbReference type="ARBA" id="ARBA00022833"/>
    </source>
</evidence>
<comment type="similarity">
    <text evidence="1 7">Belongs to the endoribonuclease YbeY family.</text>
</comment>
<dbReference type="NCBIfam" id="TIGR00043">
    <property type="entry name" value="rRNA maturation RNase YbeY"/>
    <property type="match status" value="1"/>
</dbReference>
<dbReference type="GO" id="GO:0006364">
    <property type="term" value="P:rRNA processing"/>
    <property type="evidence" value="ECO:0007669"/>
    <property type="project" value="UniProtKB-UniRule"/>
</dbReference>
<organism evidence="9 10">
    <name type="scientific">Oleomonas cavernae</name>
    <dbReference type="NCBI Taxonomy" id="2320859"/>
    <lineage>
        <taxon>Bacteria</taxon>
        <taxon>Pseudomonadati</taxon>
        <taxon>Pseudomonadota</taxon>
        <taxon>Alphaproteobacteria</taxon>
        <taxon>Acetobacterales</taxon>
        <taxon>Acetobacteraceae</taxon>
        <taxon>Oleomonas</taxon>
    </lineage>
</organism>
<evidence type="ECO:0000256" key="5">
    <source>
        <dbReference type="ARBA" id="ARBA00022801"/>
    </source>
</evidence>
<dbReference type="Pfam" id="PF02130">
    <property type="entry name" value="YbeY"/>
    <property type="match status" value="1"/>
</dbReference>
<dbReference type="OrthoDB" id="9807740at2"/>
<keyword evidence="6 7" id="KW-0862">Zinc</keyword>
<feature type="region of interest" description="Disordered" evidence="8">
    <location>
        <begin position="1"/>
        <end position="36"/>
    </location>
</feature>
<evidence type="ECO:0000256" key="2">
    <source>
        <dbReference type="ARBA" id="ARBA00022722"/>
    </source>
</evidence>
<dbReference type="EC" id="3.1.-.-" evidence="7"/>
<keyword evidence="7" id="KW-0690">Ribosome biogenesis</keyword>
<keyword evidence="7" id="KW-0963">Cytoplasm</keyword>
<evidence type="ECO:0000256" key="3">
    <source>
        <dbReference type="ARBA" id="ARBA00022723"/>
    </source>
</evidence>
<keyword evidence="10" id="KW-1185">Reference proteome</keyword>
<feature type="binding site" evidence="7">
    <location>
        <position position="161"/>
    </location>
    <ligand>
        <name>Zn(2+)</name>
        <dbReference type="ChEBI" id="CHEBI:29105"/>
        <note>catalytic</note>
    </ligand>
</feature>
<dbReference type="InterPro" id="IPR023091">
    <property type="entry name" value="MetalPrtase_cat_dom_sf_prd"/>
</dbReference>
<feature type="compositionally biased region" description="Pro residues" evidence="8">
    <location>
        <begin position="1"/>
        <end position="14"/>
    </location>
</feature>
<dbReference type="InterPro" id="IPR002036">
    <property type="entry name" value="YbeY"/>
</dbReference>
<dbReference type="GO" id="GO:0008270">
    <property type="term" value="F:zinc ion binding"/>
    <property type="evidence" value="ECO:0007669"/>
    <property type="project" value="UniProtKB-UniRule"/>
</dbReference>
<dbReference type="GO" id="GO:0004222">
    <property type="term" value="F:metalloendopeptidase activity"/>
    <property type="evidence" value="ECO:0007669"/>
    <property type="project" value="InterPro"/>
</dbReference>
<sequence length="208" mass="22242">MTTPTPPRATPPRTAPQGRRRSVPANPPKGSPPKVSLRLEDRAWARALPEVRPMLTRAAKAAFAAGRGHLPVLDQAAGPLEIDLTLSSDEVVRRLNHQWRGKDKPTNVLSFPGIDAAGLARLPKAAPCPLGDVILALGTCTQEAAEQRKTLAAHAQHLVVHGVLHLLGYDHEDEGQAQEMEGLERQVLAGLGVADPYALADHPAEAVR</sequence>
<dbReference type="SUPFAM" id="SSF55486">
    <property type="entry name" value="Metalloproteases ('zincins'), catalytic domain"/>
    <property type="match status" value="1"/>
</dbReference>
<keyword evidence="7" id="KW-0698">rRNA processing</keyword>
<comment type="subcellular location">
    <subcellularLocation>
        <location evidence="7">Cytoplasm</location>
    </subcellularLocation>
</comment>
<evidence type="ECO:0000256" key="7">
    <source>
        <dbReference type="HAMAP-Rule" id="MF_00009"/>
    </source>
</evidence>
<evidence type="ECO:0000256" key="4">
    <source>
        <dbReference type="ARBA" id="ARBA00022759"/>
    </source>
</evidence>
<dbReference type="HAMAP" id="MF_00009">
    <property type="entry name" value="Endoribonucl_YbeY"/>
    <property type="match status" value="1"/>
</dbReference>
<feature type="binding site" evidence="7">
    <location>
        <position position="171"/>
    </location>
    <ligand>
        <name>Zn(2+)</name>
        <dbReference type="ChEBI" id="CHEBI:29105"/>
        <note>catalytic</note>
    </ligand>
</feature>
<feature type="binding site" evidence="7">
    <location>
        <position position="165"/>
    </location>
    <ligand>
        <name>Zn(2+)</name>
        <dbReference type="ChEBI" id="CHEBI:29105"/>
        <note>catalytic</note>
    </ligand>
</feature>
<protein>
    <recommendedName>
        <fullName evidence="7">Endoribonuclease YbeY</fullName>
        <ecNumber evidence="7">3.1.-.-</ecNumber>
    </recommendedName>
</protein>
<keyword evidence="2 7" id="KW-0540">Nuclease</keyword>
<comment type="function">
    <text evidence="7">Single strand-specific metallo-endoribonuclease involved in late-stage 70S ribosome quality control and in maturation of the 3' terminus of the 16S rRNA.</text>
</comment>
<dbReference type="AlphaFoldDB" id="A0A418WHN4"/>
<accession>A0A418WHN4</accession>
<evidence type="ECO:0000313" key="10">
    <source>
        <dbReference type="Proteomes" id="UP000284605"/>
    </source>
</evidence>
<proteinExistence type="inferred from homology"/>
<dbReference type="PROSITE" id="PS01306">
    <property type="entry name" value="UPF0054"/>
    <property type="match status" value="1"/>
</dbReference>
<gene>
    <name evidence="7 9" type="primary">ybeY</name>
    <name evidence="9" type="ORF">D3874_23430</name>
</gene>
<dbReference type="PANTHER" id="PTHR46986:SF1">
    <property type="entry name" value="ENDORIBONUCLEASE YBEY, CHLOROPLASTIC"/>
    <property type="match status" value="1"/>
</dbReference>
<name>A0A418WHN4_9PROT</name>
<dbReference type="PANTHER" id="PTHR46986">
    <property type="entry name" value="ENDORIBONUCLEASE YBEY, CHLOROPLASTIC"/>
    <property type="match status" value="1"/>
</dbReference>
<dbReference type="GO" id="GO:0005737">
    <property type="term" value="C:cytoplasm"/>
    <property type="evidence" value="ECO:0007669"/>
    <property type="project" value="UniProtKB-SubCell"/>
</dbReference>
<keyword evidence="3 7" id="KW-0479">Metal-binding</keyword>
<dbReference type="InterPro" id="IPR020549">
    <property type="entry name" value="YbeY_CS"/>
</dbReference>
<evidence type="ECO:0000313" key="9">
    <source>
        <dbReference type="EMBL" id="RJF89554.1"/>
    </source>
</evidence>
<evidence type="ECO:0000256" key="1">
    <source>
        <dbReference type="ARBA" id="ARBA00010875"/>
    </source>
</evidence>
<dbReference type="Gene3D" id="3.40.390.30">
    <property type="entry name" value="Metalloproteases ('zincins'), catalytic domain"/>
    <property type="match status" value="1"/>
</dbReference>
<keyword evidence="5 7" id="KW-0378">Hydrolase</keyword>
<evidence type="ECO:0000256" key="8">
    <source>
        <dbReference type="SAM" id="MobiDB-lite"/>
    </source>
</evidence>
<dbReference type="EMBL" id="QYUK01000011">
    <property type="protein sequence ID" value="RJF89554.1"/>
    <property type="molecule type" value="Genomic_DNA"/>
</dbReference>